<dbReference type="InterPro" id="IPR003703">
    <property type="entry name" value="Acyl_CoA_thio"/>
</dbReference>
<comment type="similarity">
    <text evidence="1">Belongs to the C/M/P thioester hydrolase family.</text>
</comment>
<dbReference type="PANTHER" id="PTHR11066:SF34">
    <property type="entry name" value="ACYL-COENZYME A THIOESTERASE 8"/>
    <property type="match status" value="1"/>
</dbReference>
<evidence type="ECO:0008006" key="7">
    <source>
        <dbReference type="Google" id="ProtNLM"/>
    </source>
</evidence>
<dbReference type="Pfam" id="PF13622">
    <property type="entry name" value="4HBT_3"/>
    <property type="match status" value="1"/>
</dbReference>
<evidence type="ECO:0000313" key="6">
    <source>
        <dbReference type="Proteomes" id="UP001497453"/>
    </source>
</evidence>
<evidence type="ECO:0000256" key="1">
    <source>
        <dbReference type="ARBA" id="ARBA00006538"/>
    </source>
</evidence>
<evidence type="ECO:0000256" key="2">
    <source>
        <dbReference type="ARBA" id="ARBA00022801"/>
    </source>
</evidence>
<evidence type="ECO:0000259" key="3">
    <source>
        <dbReference type="Pfam" id="PF13622"/>
    </source>
</evidence>
<reference evidence="6" key="1">
    <citation type="submission" date="2024-04" db="EMBL/GenBank/DDBJ databases">
        <authorList>
            <person name="Shaw F."/>
            <person name="Minotto A."/>
        </authorList>
    </citation>
    <scope>NUCLEOTIDE SEQUENCE [LARGE SCALE GENOMIC DNA]</scope>
</reference>
<dbReference type="SUPFAM" id="SSF54637">
    <property type="entry name" value="Thioesterase/thiol ester dehydrase-isomerase"/>
    <property type="match status" value="2"/>
</dbReference>
<keyword evidence="2" id="KW-0378">Hydrolase</keyword>
<dbReference type="Pfam" id="PF20789">
    <property type="entry name" value="4HBT_3C"/>
    <property type="match status" value="1"/>
</dbReference>
<dbReference type="CDD" id="cd03445">
    <property type="entry name" value="Thioesterase_II_repeat2"/>
    <property type="match status" value="1"/>
</dbReference>
<dbReference type="InterPro" id="IPR049449">
    <property type="entry name" value="TesB_ACOT8-like_N"/>
</dbReference>
<evidence type="ECO:0000259" key="4">
    <source>
        <dbReference type="Pfam" id="PF20789"/>
    </source>
</evidence>
<dbReference type="CDD" id="cd03444">
    <property type="entry name" value="Thioesterase_II_repeat1"/>
    <property type="match status" value="1"/>
</dbReference>
<gene>
    <name evidence="5" type="ORF">GFSPODELE1_LOCUS1181</name>
</gene>
<keyword evidence="6" id="KW-1185">Reference proteome</keyword>
<dbReference type="Gene3D" id="2.40.160.210">
    <property type="entry name" value="Acyl-CoA thioesterase, double hotdog domain"/>
    <property type="match status" value="1"/>
</dbReference>
<dbReference type="Proteomes" id="UP001497453">
    <property type="component" value="Chromosome 1"/>
</dbReference>
<sequence length="319" mass="35929">MAELPSFQVEAKTISTAVDVEQLDTNLFRSKSLWIPFRARGVFGGQVISQALASATRCVHAAYGLHSLHCYFLLSASPAIPILYHVDRVREGRTYCTRAVRAVQNGRTIFVMLCSFQKPELNQPNYQWPMPSNVHSPDACKAVHARALTVIQEPSVDPFVKAYLSDYVQEREQSPFEIKNAGSQVSESGVKFYMYWFRAKNIPQYEASFQKCILGYISDSHFIGVAARTLGIDRWKKPPKHMSMMSTLDHSIYFYDDNFDCGDWLLYVISCPRASSGRAVVHGRMYSTDGVLIAAMSQEGVLRVSNKDPTDEAQEMAKL</sequence>
<protein>
    <recommendedName>
        <fullName evidence="7">Thioesterase/thiol ester dehydrase-isomerase</fullName>
    </recommendedName>
</protein>
<dbReference type="InterPro" id="IPR029069">
    <property type="entry name" value="HotDog_dom_sf"/>
</dbReference>
<dbReference type="PANTHER" id="PTHR11066">
    <property type="entry name" value="ACYL-COA THIOESTERASE"/>
    <property type="match status" value="1"/>
</dbReference>
<proteinExistence type="inferred from homology"/>
<feature type="domain" description="Acyl-CoA thioesterase-like N-terminal HotDog" evidence="3">
    <location>
        <begin position="39"/>
        <end position="117"/>
    </location>
</feature>
<evidence type="ECO:0000313" key="5">
    <source>
        <dbReference type="EMBL" id="CAL1696439.1"/>
    </source>
</evidence>
<feature type="domain" description="Acyl-CoA thioesterase-like C-terminal" evidence="4">
    <location>
        <begin position="180"/>
        <end position="301"/>
    </location>
</feature>
<organism evidence="5 6">
    <name type="scientific">Somion occarium</name>
    <dbReference type="NCBI Taxonomy" id="3059160"/>
    <lineage>
        <taxon>Eukaryota</taxon>
        <taxon>Fungi</taxon>
        <taxon>Dikarya</taxon>
        <taxon>Basidiomycota</taxon>
        <taxon>Agaricomycotina</taxon>
        <taxon>Agaricomycetes</taxon>
        <taxon>Polyporales</taxon>
        <taxon>Cerrenaceae</taxon>
        <taxon>Somion</taxon>
    </lineage>
</organism>
<dbReference type="InterPro" id="IPR042171">
    <property type="entry name" value="Acyl-CoA_hotdog"/>
</dbReference>
<name>A0ABP1CNX0_9APHY</name>
<dbReference type="InterPro" id="IPR049450">
    <property type="entry name" value="ACOT8-like_C"/>
</dbReference>
<accession>A0ABP1CNX0</accession>
<dbReference type="EMBL" id="OZ037944">
    <property type="protein sequence ID" value="CAL1696439.1"/>
    <property type="molecule type" value="Genomic_DNA"/>
</dbReference>